<reference evidence="2 3" key="1">
    <citation type="submission" date="2016-10" db="EMBL/GenBank/DDBJ databases">
        <title>Comparative genomics of Bacillus thuringiensis reveals a path to pathogens against multiple invertebrate hosts.</title>
        <authorList>
            <person name="Zheng J."/>
            <person name="Gao Q."/>
            <person name="Liu H."/>
            <person name="Peng D."/>
            <person name="Ruan L."/>
            <person name="Sun M."/>
        </authorList>
    </citation>
    <scope>NUCLEOTIDE SEQUENCE [LARGE SCALE GENOMIC DNA]</scope>
    <source>
        <strain evidence="2">BGSC 4BB1</strain>
    </source>
</reference>
<feature type="transmembrane region" description="Helical" evidence="1">
    <location>
        <begin position="63"/>
        <end position="86"/>
    </location>
</feature>
<sequence>MSNSCDLDVRYDYIKIIHRYMEDEEYTCDIETIELKNLILVWLTECENYLKNRDLSYTRPSPLLSRTVLVWFTFTYKLLFVLFHGFPFKLYTFTLPSITTD</sequence>
<keyword evidence="1" id="KW-1133">Transmembrane helix</keyword>
<keyword evidence="1" id="KW-0472">Membrane</keyword>
<evidence type="ECO:0000313" key="2">
    <source>
        <dbReference type="EMBL" id="OTX49202.1"/>
    </source>
</evidence>
<dbReference type="EMBL" id="NFCY01000021">
    <property type="protein sequence ID" value="OTX49202.1"/>
    <property type="molecule type" value="Genomic_DNA"/>
</dbReference>
<proteinExistence type="predicted"/>
<protein>
    <submittedName>
        <fullName evidence="2">Uncharacterized protein</fullName>
    </submittedName>
</protein>
<name>A0A9Q5SI06_BACTU</name>
<organism evidence="2 3">
    <name type="scientific">Bacillus thuringiensis serovar sooncheon</name>
    <dbReference type="NCBI Taxonomy" id="180891"/>
    <lineage>
        <taxon>Bacteria</taxon>
        <taxon>Bacillati</taxon>
        <taxon>Bacillota</taxon>
        <taxon>Bacilli</taxon>
        <taxon>Bacillales</taxon>
        <taxon>Bacillaceae</taxon>
        <taxon>Bacillus</taxon>
        <taxon>Bacillus cereus group</taxon>
    </lineage>
</organism>
<comment type="caution">
    <text evidence="2">The sequence shown here is derived from an EMBL/GenBank/DDBJ whole genome shotgun (WGS) entry which is preliminary data.</text>
</comment>
<dbReference type="AlphaFoldDB" id="A0A9Q5SI06"/>
<dbReference type="Proteomes" id="UP000194733">
    <property type="component" value="Unassembled WGS sequence"/>
</dbReference>
<keyword evidence="1" id="KW-0812">Transmembrane</keyword>
<gene>
    <name evidence="2" type="ORF">BK724_06925</name>
</gene>
<accession>A0A9Q5SI06</accession>
<evidence type="ECO:0000313" key="3">
    <source>
        <dbReference type="Proteomes" id="UP000194733"/>
    </source>
</evidence>
<evidence type="ECO:0000256" key="1">
    <source>
        <dbReference type="SAM" id="Phobius"/>
    </source>
</evidence>